<reference evidence="2 3" key="1">
    <citation type="submission" date="2020-08" db="EMBL/GenBank/DDBJ databases">
        <title>Functional genomics of gut bacteria from endangered species of beetles.</title>
        <authorList>
            <person name="Carlos-Shanley C."/>
        </authorList>
    </citation>
    <scope>NUCLEOTIDE SEQUENCE [LARGE SCALE GENOMIC DNA]</scope>
    <source>
        <strain evidence="2 3">S00239</strain>
    </source>
</reference>
<dbReference type="EMBL" id="JACHLP010000003">
    <property type="protein sequence ID" value="MBB4843317.1"/>
    <property type="molecule type" value="Genomic_DNA"/>
</dbReference>
<dbReference type="RefSeq" id="WP_184298456.1">
    <property type="nucleotide sequence ID" value="NZ_JACHLP010000003.1"/>
</dbReference>
<evidence type="ECO:0008006" key="4">
    <source>
        <dbReference type="Google" id="ProtNLM"/>
    </source>
</evidence>
<sequence>MHSRLSPALLLSLALSLLPLQASALASIRDQEIAECRPGEIATWGDGRDRPAVAAKLVFVYEHRGAPAWISELLVMQLLERAVQAWAPCGVPAVVLRGVMTPALMAAEPGHIQVLWDEAAARGSFALANLTQRQLAISPAGFALLKQRNPRHPFQETLQMVISHEMGHLYGLMAHSRRCVDVTSYYHNGRGETCYARDRSQLKSVTEYRSMLPTACDLQRCRAANGKNGKAGP</sequence>
<accession>A0A840LDB3</accession>
<dbReference type="SUPFAM" id="SSF55486">
    <property type="entry name" value="Metalloproteases ('zincins'), catalytic domain"/>
    <property type="match status" value="1"/>
</dbReference>
<proteinExistence type="predicted"/>
<evidence type="ECO:0000313" key="2">
    <source>
        <dbReference type="EMBL" id="MBB4843317.1"/>
    </source>
</evidence>
<protein>
    <recommendedName>
        <fullName evidence="4">Reprolysin-like metallo-peptidase family M12B</fullName>
    </recommendedName>
</protein>
<organism evidence="2 3">
    <name type="scientific">Roseateles oligotrophus</name>
    <dbReference type="NCBI Taxonomy" id="1769250"/>
    <lineage>
        <taxon>Bacteria</taxon>
        <taxon>Pseudomonadati</taxon>
        <taxon>Pseudomonadota</taxon>
        <taxon>Betaproteobacteria</taxon>
        <taxon>Burkholderiales</taxon>
        <taxon>Sphaerotilaceae</taxon>
        <taxon>Roseateles</taxon>
    </lineage>
</organism>
<gene>
    <name evidence="2" type="ORF">HNP55_001836</name>
</gene>
<feature type="signal peptide" evidence="1">
    <location>
        <begin position="1"/>
        <end position="24"/>
    </location>
</feature>
<keyword evidence="1" id="KW-0732">Signal</keyword>
<evidence type="ECO:0000313" key="3">
    <source>
        <dbReference type="Proteomes" id="UP000562027"/>
    </source>
</evidence>
<name>A0A840LDB3_9BURK</name>
<comment type="caution">
    <text evidence="2">The sequence shown here is derived from an EMBL/GenBank/DDBJ whole genome shotgun (WGS) entry which is preliminary data.</text>
</comment>
<dbReference type="Proteomes" id="UP000562027">
    <property type="component" value="Unassembled WGS sequence"/>
</dbReference>
<dbReference type="AlphaFoldDB" id="A0A840LDB3"/>
<feature type="chain" id="PRO_5032871717" description="Reprolysin-like metallo-peptidase family M12B" evidence="1">
    <location>
        <begin position="25"/>
        <end position="233"/>
    </location>
</feature>
<keyword evidence="3" id="KW-1185">Reference proteome</keyword>
<evidence type="ECO:0000256" key="1">
    <source>
        <dbReference type="SAM" id="SignalP"/>
    </source>
</evidence>